<evidence type="ECO:0000256" key="1">
    <source>
        <dbReference type="SAM" id="MobiDB-lite"/>
    </source>
</evidence>
<dbReference type="Proteomes" id="UP000034502">
    <property type="component" value="Unassembled WGS sequence"/>
</dbReference>
<gene>
    <name evidence="2" type="ORF">UX86_C0048G0002</name>
</gene>
<feature type="region of interest" description="Disordered" evidence="1">
    <location>
        <begin position="48"/>
        <end position="67"/>
    </location>
</feature>
<protein>
    <submittedName>
        <fullName evidence="2">Uncharacterized protein</fullName>
    </submittedName>
</protein>
<organism evidence="2 3">
    <name type="scientific">Candidatus Amesbacteria bacterium GW2011_GWC1_47_15</name>
    <dbReference type="NCBI Taxonomy" id="1618364"/>
    <lineage>
        <taxon>Bacteria</taxon>
        <taxon>Candidatus Amesiibacteriota</taxon>
    </lineage>
</organism>
<dbReference type="EMBL" id="LCNU01000048">
    <property type="protein sequence ID" value="KKU62454.1"/>
    <property type="molecule type" value="Genomic_DNA"/>
</dbReference>
<dbReference type="STRING" id="1618364.UX86_C0048G0002"/>
<accession>A0A0G1RYR8</accession>
<dbReference type="AlphaFoldDB" id="A0A0G1RYR8"/>
<sequence length="67" mass="7140">MVISLVGNAVHMNEANRICSKCLQTYTSWGPGNPDKCPNCQAPVREGAVKGEKAGGSLVDRNPGRKK</sequence>
<evidence type="ECO:0000313" key="2">
    <source>
        <dbReference type="EMBL" id="KKU62454.1"/>
    </source>
</evidence>
<reference evidence="2 3" key="1">
    <citation type="journal article" date="2015" name="Nature">
        <title>rRNA introns, odd ribosomes, and small enigmatic genomes across a large radiation of phyla.</title>
        <authorList>
            <person name="Brown C.T."/>
            <person name="Hug L.A."/>
            <person name="Thomas B.C."/>
            <person name="Sharon I."/>
            <person name="Castelle C.J."/>
            <person name="Singh A."/>
            <person name="Wilkins M.J."/>
            <person name="Williams K.H."/>
            <person name="Banfield J.F."/>
        </authorList>
    </citation>
    <scope>NUCLEOTIDE SEQUENCE [LARGE SCALE GENOMIC DNA]</scope>
</reference>
<evidence type="ECO:0000313" key="3">
    <source>
        <dbReference type="Proteomes" id="UP000034502"/>
    </source>
</evidence>
<proteinExistence type="predicted"/>
<name>A0A0G1RYR8_9BACT</name>
<comment type="caution">
    <text evidence="2">The sequence shown here is derived from an EMBL/GenBank/DDBJ whole genome shotgun (WGS) entry which is preliminary data.</text>
</comment>